<gene>
    <name evidence="1" type="ORF">EZS28_046900</name>
</gene>
<reference evidence="1 2" key="1">
    <citation type="submission" date="2019-03" db="EMBL/GenBank/DDBJ databases">
        <title>Single cell metagenomics reveals metabolic interactions within the superorganism composed of flagellate Streblomastix strix and complex community of Bacteroidetes bacteria on its surface.</title>
        <authorList>
            <person name="Treitli S.C."/>
            <person name="Kolisko M."/>
            <person name="Husnik F."/>
            <person name="Keeling P."/>
            <person name="Hampl V."/>
        </authorList>
    </citation>
    <scope>NUCLEOTIDE SEQUENCE [LARGE SCALE GENOMIC DNA]</scope>
    <source>
        <strain evidence="1">ST1C</strain>
    </source>
</reference>
<evidence type="ECO:0000313" key="1">
    <source>
        <dbReference type="EMBL" id="KAA6357573.1"/>
    </source>
</evidence>
<dbReference type="EMBL" id="SNRW01031206">
    <property type="protein sequence ID" value="KAA6357573.1"/>
    <property type="molecule type" value="Genomic_DNA"/>
</dbReference>
<comment type="caution">
    <text evidence="1">The sequence shown here is derived from an EMBL/GenBank/DDBJ whole genome shotgun (WGS) entry which is preliminary data.</text>
</comment>
<protein>
    <submittedName>
        <fullName evidence="1">Uncharacterized protein</fullName>
    </submittedName>
</protein>
<evidence type="ECO:0000313" key="2">
    <source>
        <dbReference type="Proteomes" id="UP000324800"/>
    </source>
</evidence>
<name>A0A5J4TIK2_9EUKA</name>
<feature type="non-terminal residue" evidence="1">
    <location>
        <position position="1"/>
    </location>
</feature>
<dbReference type="AlphaFoldDB" id="A0A5J4TIK2"/>
<accession>A0A5J4TIK2</accession>
<proteinExistence type="predicted"/>
<sequence>SCPSLWVGHLKTKKAGMDAIQDHSKNARQFSGLSTLQTHTQGTNSSHAVDLPVAQLDLDVFQSDRQLAPTVATNALIQRTTPLPLVQGQLVQILEGFELTQDDVTITRILKPDPEQCDANDGVMNVRVSRNVTQDSIAEGKERAIIYEINKGLLVSYKIFVNIVV</sequence>
<dbReference type="Proteomes" id="UP000324800">
    <property type="component" value="Unassembled WGS sequence"/>
</dbReference>
<organism evidence="1 2">
    <name type="scientific">Streblomastix strix</name>
    <dbReference type="NCBI Taxonomy" id="222440"/>
    <lineage>
        <taxon>Eukaryota</taxon>
        <taxon>Metamonada</taxon>
        <taxon>Preaxostyla</taxon>
        <taxon>Oxymonadida</taxon>
        <taxon>Streblomastigidae</taxon>
        <taxon>Streblomastix</taxon>
    </lineage>
</organism>